<comment type="subcellular location">
    <subcellularLocation>
        <location evidence="2">Secreted</location>
    </subcellularLocation>
</comment>
<comment type="caution">
    <text evidence="19">The sequence shown here is derived from an EMBL/GenBank/DDBJ whole genome shotgun (WGS) entry which is preliminary data.</text>
</comment>
<feature type="compositionally biased region" description="Low complexity" evidence="16">
    <location>
        <begin position="451"/>
        <end position="462"/>
    </location>
</feature>
<keyword evidence="8" id="KW-0186">Copper</keyword>
<evidence type="ECO:0000256" key="16">
    <source>
        <dbReference type="SAM" id="MobiDB-lite"/>
    </source>
</evidence>
<dbReference type="Pfam" id="PF03443">
    <property type="entry name" value="AA9"/>
    <property type="match status" value="1"/>
</dbReference>
<dbReference type="InterPro" id="IPR049892">
    <property type="entry name" value="AA9"/>
</dbReference>
<dbReference type="EC" id="1.14.99.56" evidence="15"/>
<evidence type="ECO:0000256" key="3">
    <source>
        <dbReference type="ARBA" id="ARBA00022525"/>
    </source>
</evidence>
<sequence>MHSPTLLTLGLAAAFAPLAAAHTVFTTLFINDVNQGDGTCVRMAKQGNIATHPVNLNSDDVACGRNGNEAVAFTCPAPAGAKLTLLFRMWADGSQPGSIDPSHVGPMSIYLKQVSDMTTSSAAGPGWFKIWSEGYDTTARKWATEKLIANNGLLSINLPSGLPAGYYLARHEIITIQNVTNNKADPQFYVGCAQLFVQGTGSASIPKDKTVSIPGHLSASDPALIFNPYTQNPATYPSFGPAVFFPAAPDSGSGNKQPQQQTLTQTTGVIPQTCLLKNANWCGVEVPDYTNEATCWKSAENCWNQLDVCYNTAPPSGSKGCRIWQDQKCAVLQQACESRRFRGPENKGQKLDQAEVNSALPPGGIPQAVNAGQRGDQVPVPSAVGADGAGNEDGDGEEVVVDQDLGAAPPVSEPTTTTTTTAEVKTPSSSSTAEPVPTETESGEPEERGETTTAAATLSTTPTPTPTVNSCSGSRRYRRPRRHRRRRGMN</sequence>
<keyword evidence="6" id="KW-0136">Cellulose degradation</keyword>
<evidence type="ECO:0000256" key="4">
    <source>
        <dbReference type="ARBA" id="ARBA00022723"/>
    </source>
</evidence>
<evidence type="ECO:0000256" key="14">
    <source>
        <dbReference type="ARBA" id="ARBA00045077"/>
    </source>
</evidence>
<feature type="compositionally biased region" description="Acidic residues" evidence="16">
    <location>
        <begin position="390"/>
        <end position="401"/>
    </location>
</feature>
<feature type="compositionally biased region" description="Basic residues" evidence="16">
    <location>
        <begin position="475"/>
        <end position="490"/>
    </location>
</feature>
<evidence type="ECO:0000256" key="12">
    <source>
        <dbReference type="ARBA" id="ARBA00023326"/>
    </source>
</evidence>
<proteinExistence type="inferred from homology"/>
<organism evidence="19 20">
    <name type="scientific">Humicola insolens</name>
    <name type="common">Soft-rot fungus</name>
    <dbReference type="NCBI Taxonomy" id="85995"/>
    <lineage>
        <taxon>Eukaryota</taxon>
        <taxon>Fungi</taxon>
        <taxon>Dikarya</taxon>
        <taxon>Ascomycota</taxon>
        <taxon>Pezizomycotina</taxon>
        <taxon>Sordariomycetes</taxon>
        <taxon>Sordariomycetidae</taxon>
        <taxon>Sordariales</taxon>
        <taxon>Chaetomiaceae</taxon>
        <taxon>Mycothermus</taxon>
    </lineage>
</organism>
<keyword evidence="5 17" id="KW-0732">Signal</keyword>
<evidence type="ECO:0000259" key="18">
    <source>
        <dbReference type="Pfam" id="PF03443"/>
    </source>
</evidence>
<accession>A0ABR3VH46</accession>
<feature type="signal peptide" evidence="17">
    <location>
        <begin position="1"/>
        <end position="21"/>
    </location>
</feature>
<evidence type="ECO:0000256" key="1">
    <source>
        <dbReference type="ARBA" id="ARBA00001973"/>
    </source>
</evidence>
<comment type="similarity">
    <text evidence="13">Belongs to the polysaccharide monooxygenase AA9 family.</text>
</comment>
<dbReference type="Gene3D" id="2.70.50.70">
    <property type="match status" value="1"/>
</dbReference>
<keyword evidence="7" id="KW-0560">Oxidoreductase</keyword>
<evidence type="ECO:0000256" key="10">
    <source>
        <dbReference type="ARBA" id="ARBA00023157"/>
    </source>
</evidence>
<evidence type="ECO:0000313" key="20">
    <source>
        <dbReference type="Proteomes" id="UP001583172"/>
    </source>
</evidence>
<feature type="domain" description="Auxiliary Activity family 9 catalytic" evidence="18">
    <location>
        <begin position="22"/>
        <end position="235"/>
    </location>
</feature>
<keyword evidence="4" id="KW-0479">Metal-binding</keyword>
<evidence type="ECO:0000256" key="13">
    <source>
        <dbReference type="ARBA" id="ARBA00044502"/>
    </source>
</evidence>
<evidence type="ECO:0000256" key="8">
    <source>
        <dbReference type="ARBA" id="ARBA00023008"/>
    </source>
</evidence>
<dbReference type="PANTHER" id="PTHR33353:SF32">
    <property type="entry name" value="ENDO-BETA-1,4-GLUCANASE D"/>
    <property type="match status" value="1"/>
</dbReference>
<keyword evidence="12" id="KW-0624">Polysaccharide degradation</keyword>
<comment type="cofactor">
    <cofactor evidence="1">
        <name>Cu(2+)</name>
        <dbReference type="ChEBI" id="CHEBI:29036"/>
    </cofactor>
</comment>
<reference evidence="19 20" key="1">
    <citation type="journal article" date="2024" name="Commun. Biol.">
        <title>Comparative genomic analysis of thermophilic fungi reveals convergent evolutionary adaptations and gene losses.</title>
        <authorList>
            <person name="Steindorff A.S."/>
            <person name="Aguilar-Pontes M.V."/>
            <person name="Robinson A.J."/>
            <person name="Andreopoulos B."/>
            <person name="LaButti K."/>
            <person name="Kuo A."/>
            <person name="Mondo S."/>
            <person name="Riley R."/>
            <person name="Otillar R."/>
            <person name="Haridas S."/>
            <person name="Lipzen A."/>
            <person name="Grimwood J."/>
            <person name="Schmutz J."/>
            <person name="Clum A."/>
            <person name="Reid I.D."/>
            <person name="Moisan M.C."/>
            <person name="Butler G."/>
            <person name="Nguyen T.T.M."/>
            <person name="Dewar K."/>
            <person name="Conant G."/>
            <person name="Drula E."/>
            <person name="Henrissat B."/>
            <person name="Hansel C."/>
            <person name="Singer S."/>
            <person name="Hutchinson M.I."/>
            <person name="de Vries R.P."/>
            <person name="Natvig D.O."/>
            <person name="Powell A.J."/>
            <person name="Tsang A."/>
            <person name="Grigoriev I.V."/>
        </authorList>
    </citation>
    <scope>NUCLEOTIDE SEQUENCE [LARGE SCALE GENOMIC DNA]</scope>
    <source>
        <strain evidence="19 20">CBS 620.91</strain>
    </source>
</reference>
<evidence type="ECO:0000256" key="5">
    <source>
        <dbReference type="ARBA" id="ARBA00022729"/>
    </source>
</evidence>
<evidence type="ECO:0000256" key="2">
    <source>
        <dbReference type="ARBA" id="ARBA00004613"/>
    </source>
</evidence>
<feature type="region of interest" description="Disordered" evidence="16">
    <location>
        <begin position="356"/>
        <end position="490"/>
    </location>
</feature>
<feature type="chain" id="PRO_5045439055" description="lytic cellulose monooxygenase (C4-dehydrogenating)" evidence="17">
    <location>
        <begin position="22"/>
        <end position="490"/>
    </location>
</feature>
<evidence type="ECO:0000256" key="9">
    <source>
        <dbReference type="ARBA" id="ARBA00023033"/>
    </source>
</evidence>
<dbReference type="Proteomes" id="UP001583172">
    <property type="component" value="Unassembled WGS sequence"/>
</dbReference>
<comment type="catalytic activity">
    <reaction evidence="14">
        <text>[(1-&gt;4)-beta-D-glucosyl]n+m + reduced acceptor + O2 = 4-dehydro-beta-D-glucosyl-[(1-&gt;4)-beta-D-glucosyl]n-1 + [(1-&gt;4)-beta-D-glucosyl]m + acceptor + H2O.</text>
        <dbReference type="EC" id="1.14.99.56"/>
    </reaction>
</comment>
<keyword evidence="20" id="KW-1185">Reference proteome</keyword>
<gene>
    <name evidence="19" type="ORF">VTJ49DRAFT_7354</name>
</gene>
<dbReference type="InterPro" id="IPR005103">
    <property type="entry name" value="AA9_LPMO"/>
</dbReference>
<feature type="compositionally biased region" description="Polar residues" evidence="16">
    <location>
        <begin position="422"/>
        <end position="433"/>
    </location>
</feature>
<protein>
    <recommendedName>
        <fullName evidence="15">lytic cellulose monooxygenase (C4-dehydrogenating)</fullName>
        <ecNumber evidence="15">1.14.99.56</ecNumber>
    </recommendedName>
</protein>
<dbReference type="CDD" id="cd21175">
    <property type="entry name" value="LPMO_AA9"/>
    <property type="match status" value="1"/>
</dbReference>
<dbReference type="PANTHER" id="PTHR33353">
    <property type="entry name" value="PUTATIVE (AFU_ORTHOLOGUE AFUA_1G12560)-RELATED"/>
    <property type="match status" value="1"/>
</dbReference>
<name>A0ABR3VH46_HUMIN</name>
<dbReference type="EMBL" id="JAZGSY010000084">
    <property type="protein sequence ID" value="KAL1841185.1"/>
    <property type="molecule type" value="Genomic_DNA"/>
</dbReference>
<evidence type="ECO:0000313" key="19">
    <source>
        <dbReference type="EMBL" id="KAL1841185.1"/>
    </source>
</evidence>
<evidence type="ECO:0000256" key="11">
    <source>
        <dbReference type="ARBA" id="ARBA00023277"/>
    </source>
</evidence>
<evidence type="ECO:0000256" key="7">
    <source>
        <dbReference type="ARBA" id="ARBA00023002"/>
    </source>
</evidence>
<keyword evidence="9" id="KW-0503">Monooxygenase</keyword>
<keyword evidence="10" id="KW-1015">Disulfide bond</keyword>
<evidence type="ECO:0000256" key="17">
    <source>
        <dbReference type="SAM" id="SignalP"/>
    </source>
</evidence>
<keyword evidence="11" id="KW-0119">Carbohydrate metabolism</keyword>
<evidence type="ECO:0000256" key="6">
    <source>
        <dbReference type="ARBA" id="ARBA00023001"/>
    </source>
</evidence>
<keyword evidence="3" id="KW-0964">Secreted</keyword>
<evidence type="ECO:0000256" key="15">
    <source>
        <dbReference type="ARBA" id="ARBA00047174"/>
    </source>
</evidence>